<organism evidence="2 3">
    <name type="scientific">Protea cynaroides</name>
    <dbReference type="NCBI Taxonomy" id="273540"/>
    <lineage>
        <taxon>Eukaryota</taxon>
        <taxon>Viridiplantae</taxon>
        <taxon>Streptophyta</taxon>
        <taxon>Embryophyta</taxon>
        <taxon>Tracheophyta</taxon>
        <taxon>Spermatophyta</taxon>
        <taxon>Magnoliopsida</taxon>
        <taxon>Proteales</taxon>
        <taxon>Proteaceae</taxon>
        <taxon>Protea</taxon>
    </lineage>
</organism>
<evidence type="ECO:0000313" key="2">
    <source>
        <dbReference type="EMBL" id="KAJ4965005.1"/>
    </source>
</evidence>
<evidence type="ECO:0000256" key="1">
    <source>
        <dbReference type="SAM" id="MobiDB-lite"/>
    </source>
</evidence>
<comment type="caution">
    <text evidence="2">The sequence shown here is derived from an EMBL/GenBank/DDBJ whole genome shotgun (WGS) entry which is preliminary data.</text>
</comment>
<keyword evidence="3" id="KW-1185">Reference proteome</keyword>
<evidence type="ECO:0000313" key="3">
    <source>
        <dbReference type="Proteomes" id="UP001141806"/>
    </source>
</evidence>
<feature type="compositionally biased region" description="Low complexity" evidence="1">
    <location>
        <begin position="16"/>
        <end position="27"/>
    </location>
</feature>
<accession>A0A9Q0HHY6</accession>
<dbReference type="AlphaFoldDB" id="A0A9Q0HHY6"/>
<protein>
    <submittedName>
        <fullName evidence="2">Uncharacterized protein</fullName>
    </submittedName>
</protein>
<proteinExistence type="predicted"/>
<gene>
    <name evidence="2" type="ORF">NE237_016854</name>
</gene>
<sequence length="104" mass="11242">MHVFLEEEFMLVVSNHSSEGSSSSSSSATQDQVFRRLPRTPLQPSFSVAVGRGFVGGEGAMEGQIIPEKGPLEIGEMGASRVAEGVGWGLWRLERGLDDTSKKF</sequence>
<reference evidence="2" key="1">
    <citation type="journal article" date="2023" name="Plant J.">
        <title>The genome of the king protea, Protea cynaroides.</title>
        <authorList>
            <person name="Chang J."/>
            <person name="Duong T.A."/>
            <person name="Schoeman C."/>
            <person name="Ma X."/>
            <person name="Roodt D."/>
            <person name="Barker N."/>
            <person name="Li Z."/>
            <person name="Van de Peer Y."/>
            <person name="Mizrachi E."/>
        </authorList>
    </citation>
    <scope>NUCLEOTIDE SEQUENCE</scope>
    <source>
        <tissue evidence="2">Young leaves</tissue>
    </source>
</reference>
<feature type="region of interest" description="Disordered" evidence="1">
    <location>
        <begin position="16"/>
        <end position="39"/>
    </location>
</feature>
<dbReference type="Proteomes" id="UP001141806">
    <property type="component" value="Unassembled WGS sequence"/>
</dbReference>
<dbReference type="EMBL" id="JAMYWD010000007">
    <property type="protein sequence ID" value="KAJ4965005.1"/>
    <property type="molecule type" value="Genomic_DNA"/>
</dbReference>
<name>A0A9Q0HHY6_9MAGN</name>